<dbReference type="SUPFAM" id="SSF53474">
    <property type="entry name" value="alpha/beta-Hydrolases"/>
    <property type="match status" value="1"/>
</dbReference>
<dbReference type="InterPro" id="IPR029058">
    <property type="entry name" value="AB_hydrolase_fold"/>
</dbReference>
<evidence type="ECO:0008006" key="4">
    <source>
        <dbReference type="Google" id="ProtNLM"/>
    </source>
</evidence>
<dbReference type="Proteomes" id="UP001187734">
    <property type="component" value="Unassembled WGS sequence"/>
</dbReference>
<dbReference type="AlphaFoldDB" id="A0AAE8MGG4"/>
<protein>
    <recommendedName>
        <fullName evidence="4">AB hydrolase-1 domain-containing protein</fullName>
    </recommendedName>
</protein>
<feature type="signal peptide" evidence="1">
    <location>
        <begin position="1"/>
        <end position="20"/>
    </location>
</feature>
<keyword evidence="3" id="KW-1185">Reference proteome</keyword>
<organism evidence="2 3">
    <name type="scientific">Fusarium torulosum</name>
    <dbReference type="NCBI Taxonomy" id="33205"/>
    <lineage>
        <taxon>Eukaryota</taxon>
        <taxon>Fungi</taxon>
        <taxon>Dikarya</taxon>
        <taxon>Ascomycota</taxon>
        <taxon>Pezizomycotina</taxon>
        <taxon>Sordariomycetes</taxon>
        <taxon>Hypocreomycetidae</taxon>
        <taxon>Hypocreales</taxon>
        <taxon>Nectriaceae</taxon>
        <taxon>Fusarium</taxon>
    </lineage>
</organism>
<reference evidence="2" key="1">
    <citation type="submission" date="2018-03" db="EMBL/GenBank/DDBJ databases">
        <authorList>
            <person name="Guldener U."/>
        </authorList>
    </citation>
    <scope>NUCLEOTIDE SEQUENCE</scope>
</reference>
<accession>A0AAE8MGG4</accession>
<proteinExistence type="predicted"/>
<evidence type="ECO:0000313" key="2">
    <source>
        <dbReference type="EMBL" id="SPJ83970.1"/>
    </source>
</evidence>
<sequence>MRSPWGIVFTLFCFILPSTSYSIGGECQLRCTDIVIPVTISATNLQIPIASTGPTFNVPVHGTFNIAARYCEPEIKIPFKQHILQILVHGITYDRNYWSGDGPPGSSYHGDQYSWIAFASKQGYPTLSIDRLGNGLSDHPDPITVVQLATEFGSTAGTGLNAKYPFDADATILTGFTHTSNVPLLSAAFSTDFSPAAQVNAEKFGNLDPGYVAMSNETTFTQLFYYPGGFDQALAALDYSLRDTVATGEVTSTTLGPAIASNYTGPVFVITGQHDAIFCDLANPHPPENFTFVTFDCGPHTTGFLAQTKALYPTAKFEWYAPPSAGHCWHFHRVAYATFSIAHKWLASQGL</sequence>
<evidence type="ECO:0000313" key="3">
    <source>
        <dbReference type="Proteomes" id="UP001187734"/>
    </source>
</evidence>
<evidence type="ECO:0000256" key="1">
    <source>
        <dbReference type="SAM" id="SignalP"/>
    </source>
</evidence>
<feature type="chain" id="PRO_5042193462" description="AB hydrolase-1 domain-containing protein" evidence="1">
    <location>
        <begin position="21"/>
        <end position="351"/>
    </location>
</feature>
<dbReference type="Gene3D" id="3.40.50.1820">
    <property type="entry name" value="alpha/beta hydrolase"/>
    <property type="match status" value="1"/>
</dbReference>
<gene>
    <name evidence="2" type="ORF">FTOL_10486</name>
</gene>
<name>A0AAE8MGG4_9HYPO</name>
<keyword evidence="1" id="KW-0732">Signal</keyword>
<dbReference type="EMBL" id="ONZP01000409">
    <property type="protein sequence ID" value="SPJ83970.1"/>
    <property type="molecule type" value="Genomic_DNA"/>
</dbReference>
<comment type="caution">
    <text evidence="2">The sequence shown here is derived from an EMBL/GenBank/DDBJ whole genome shotgun (WGS) entry which is preliminary data.</text>
</comment>